<dbReference type="Gene3D" id="3.40.309.10">
    <property type="entry name" value="Aldehyde Dehydrogenase, Chain A, domain 2"/>
    <property type="match status" value="1"/>
</dbReference>
<dbReference type="Proteomes" id="UP000184123">
    <property type="component" value="Unassembled WGS sequence"/>
</dbReference>
<reference evidence="3 6" key="2">
    <citation type="submission" date="2019-07" db="EMBL/GenBank/DDBJ databases">
        <title>Whole genome shotgun sequence of Halomonas cupida NBRC 102219.</title>
        <authorList>
            <person name="Hosoyama A."/>
            <person name="Uohara A."/>
            <person name="Ohji S."/>
            <person name="Ichikawa N."/>
        </authorList>
    </citation>
    <scope>NUCLEOTIDE SEQUENCE [LARGE SCALE GENOMIC DNA]</scope>
    <source>
        <strain evidence="3 6">NBRC 102219</strain>
    </source>
</reference>
<dbReference type="STRING" id="44933.SAMN05660971_01194"/>
<dbReference type="InterPro" id="IPR016161">
    <property type="entry name" value="Ald_DH/histidinol_DH"/>
</dbReference>
<dbReference type="PANTHER" id="PTHR42804:SF1">
    <property type="entry name" value="ALDEHYDE DEHYDROGENASE-RELATED"/>
    <property type="match status" value="1"/>
</dbReference>
<evidence type="ECO:0000259" key="2">
    <source>
        <dbReference type="Pfam" id="PF00171"/>
    </source>
</evidence>
<evidence type="ECO:0000256" key="1">
    <source>
        <dbReference type="ARBA" id="ARBA00009986"/>
    </source>
</evidence>
<protein>
    <submittedName>
        <fullName evidence="4">Aldehyde dehydrogenase family protein</fullName>
    </submittedName>
</protein>
<keyword evidence="6" id="KW-1185">Reference proteome</keyword>
<evidence type="ECO:0000313" key="6">
    <source>
        <dbReference type="Proteomes" id="UP000321726"/>
    </source>
</evidence>
<feature type="domain" description="Aldehyde dehydrogenase" evidence="2">
    <location>
        <begin position="2"/>
        <end position="96"/>
    </location>
</feature>
<comment type="similarity">
    <text evidence="1">Belongs to the aldehyde dehydrogenase family.</text>
</comment>
<reference evidence="4 5" key="1">
    <citation type="submission" date="2016-11" db="EMBL/GenBank/DDBJ databases">
        <authorList>
            <person name="Jaros S."/>
            <person name="Januszkiewicz K."/>
            <person name="Wedrychowicz H."/>
        </authorList>
    </citation>
    <scope>NUCLEOTIDE SEQUENCE [LARGE SCALE GENOMIC DNA]</scope>
    <source>
        <strain evidence="4 5">DSM 4740</strain>
    </source>
</reference>
<dbReference type="InterPro" id="IPR016163">
    <property type="entry name" value="Ald_DH_C"/>
</dbReference>
<dbReference type="Proteomes" id="UP000321726">
    <property type="component" value="Unassembled WGS sequence"/>
</dbReference>
<dbReference type="SUPFAM" id="SSF53720">
    <property type="entry name" value="ALDH-like"/>
    <property type="match status" value="1"/>
</dbReference>
<accession>A0A1M7CQJ0</accession>
<dbReference type="EMBL" id="FRCA01000002">
    <property type="protein sequence ID" value="SHL69462.1"/>
    <property type="molecule type" value="Genomic_DNA"/>
</dbReference>
<evidence type="ECO:0000313" key="5">
    <source>
        <dbReference type="Proteomes" id="UP000184123"/>
    </source>
</evidence>
<evidence type="ECO:0000313" key="3">
    <source>
        <dbReference type="EMBL" id="GEN26061.1"/>
    </source>
</evidence>
<dbReference type="EMBL" id="BJXU01000187">
    <property type="protein sequence ID" value="GEN26061.1"/>
    <property type="molecule type" value="Genomic_DNA"/>
</dbReference>
<dbReference type="InterPro" id="IPR015590">
    <property type="entry name" value="Aldehyde_DH_dom"/>
</dbReference>
<organism evidence="4 5">
    <name type="scientific">Halomonas cupida</name>
    <dbReference type="NCBI Taxonomy" id="44933"/>
    <lineage>
        <taxon>Bacteria</taxon>
        <taxon>Pseudomonadati</taxon>
        <taxon>Pseudomonadota</taxon>
        <taxon>Gammaproteobacteria</taxon>
        <taxon>Oceanospirillales</taxon>
        <taxon>Halomonadaceae</taxon>
        <taxon>Halomonas</taxon>
    </lineage>
</organism>
<dbReference type="RefSeq" id="WP_073434086.1">
    <property type="nucleotide sequence ID" value="NZ_BJXU01000187.1"/>
</dbReference>
<proteinExistence type="inferred from homology"/>
<dbReference type="AlphaFoldDB" id="A0A1M7CQJ0"/>
<sequence>MIDRLERDDRLVQEELFGPVLAMQVISNDEEALAMANGTDYGLCAWPAAEIGAGQVTINKYFAGGIYAPAGGTKHSGFGREKGWLALDNYLRNKNVTVKL</sequence>
<evidence type="ECO:0000313" key="4">
    <source>
        <dbReference type="EMBL" id="SHL69462.1"/>
    </source>
</evidence>
<gene>
    <name evidence="3" type="ORF">HCU01_40100</name>
    <name evidence="4" type="ORF">SAMN05660971_01194</name>
</gene>
<name>A0A1M7CQJ0_9GAMM</name>
<dbReference type="PANTHER" id="PTHR42804">
    <property type="entry name" value="ALDEHYDE DEHYDROGENASE"/>
    <property type="match status" value="1"/>
</dbReference>
<dbReference type="GO" id="GO:0016620">
    <property type="term" value="F:oxidoreductase activity, acting on the aldehyde or oxo group of donors, NAD or NADP as acceptor"/>
    <property type="evidence" value="ECO:0007669"/>
    <property type="project" value="InterPro"/>
</dbReference>
<dbReference type="Pfam" id="PF00171">
    <property type="entry name" value="Aldedh"/>
    <property type="match status" value="1"/>
</dbReference>